<evidence type="ECO:0000256" key="2">
    <source>
        <dbReference type="ARBA" id="ARBA00023315"/>
    </source>
</evidence>
<evidence type="ECO:0000256" key="1">
    <source>
        <dbReference type="ARBA" id="ARBA00022679"/>
    </source>
</evidence>
<name>A0A0F9SWD1_9ZZZZ</name>
<gene>
    <name evidence="4" type="ORF">LCGC14_0802700</name>
</gene>
<proteinExistence type="predicted"/>
<protein>
    <recommendedName>
        <fullName evidence="3">Phospholipid/glycerol acyltransferase domain-containing protein</fullName>
    </recommendedName>
</protein>
<evidence type="ECO:0000313" key="4">
    <source>
        <dbReference type="EMBL" id="KKN33538.1"/>
    </source>
</evidence>
<organism evidence="4">
    <name type="scientific">marine sediment metagenome</name>
    <dbReference type="NCBI Taxonomy" id="412755"/>
    <lineage>
        <taxon>unclassified sequences</taxon>
        <taxon>metagenomes</taxon>
        <taxon>ecological metagenomes</taxon>
    </lineage>
</organism>
<dbReference type="GO" id="GO:0003841">
    <property type="term" value="F:1-acylglycerol-3-phosphate O-acyltransferase activity"/>
    <property type="evidence" value="ECO:0007669"/>
    <property type="project" value="TreeGrafter"/>
</dbReference>
<feature type="domain" description="Phospholipid/glycerol acyltransferase" evidence="3">
    <location>
        <begin position="373"/>
        <end position="491"/>
    </location>
</feature>
<keyword evidence="2" id="KW-0012">Acyltransferase</keyword>
<reference evidence="4" key="1">
    <citation type="journal article" date="2015" name="Nature">
        <title>Complex archaea that bridge the gap between prokaryotes and eukaryotes.</title>
        <authorList>
            <person name="Spang A."/>
            <person name="Saw J.H."/>
            <person name="Jorgensen S.L."/>
            <person name="Zaremba-Niedzwiedzka K."/>
            <person name="Martijn J."/>
            <person name="Lind A.E."/>
            <person name="van Eijk R."/>
            <person name="Schleper C."/>
            <person name="Guy L."/>
            <person name="Ettema T.J."/>
        </authorList>
    </citation>
    <scope>NUCLEOTIDE SEQUENCE</scope>
</reference>
<dbReference type="PANTHER" id="PTHR10434:SF11">
    <property type="entry name" value="1-ACYL-SN-GLYCEROL-3-PHOSPHATE ACYLTRANSFERASE"/>
    <property type="match status" value="1"/>
</dbReference>
<dbReference type="SUPFAM" id="SSF69593">
    <property type="entry name" value="Glycerol-3-phosphate (1)-acyltransferase"/>
    <property type="match status" value="2"/>
</dbReference>
<sequence>MELEKPNKKGYEIAEEMERRRSLDEKMQSELKYDKQHQDWTYKILKYNPIDPLNDVWRYIIKRLGLKKIEGRLQWWAAYIYIKFFARTLWNFKAVYPKGNMFPEYVPAILVGSHESHLDPFFYGAACHRRIRYMSKLDNFKTPLMKTLFNNLGAFRVDRENPERAWEKAKEILRGGECIGIFPEGTRSKDGNLGEFKTGAVRLAIEMQVPIVPMAVIGSKNALPKGNLVMKPTQVKVHVGDAILYNDYDFNSISYQDIRRLTDELRNIIWELREDLYGREDTEELSIGSPEKLEKKSKFNFMTYLKDQAKGVINLIDDTWYAFLRSLEEFGVRELFQKPVHAFSGDLVCGWSDLMMPYKVIDFEKYIPKEGGAVICPSHNSEWDVLILAASIIHHPPRRIAYQLAKQSLFKIPLVNAWVRDHHAFPLKRGEHDVDAFNYAKGIIGKGNLVITYPEGTTNLGDGQLLDGHTGPMRLAIEAKVPIIPIGITGTEKTYPKRAKMINFYKGQIMKAGSPFMEHKQYWDKQVPDYDELKRLTTNMMGRIKDLLLYDTPDA</sequence>
<dbReference type="EMBL" id="LAZR01002169">
    <property type="protein sequence ID" value="KKN33538.1"/>
    <property type="molecule type" value="Genomic_DNA"/>
</dbReference>
<dbReference type="PANTHER" id="PTHR10434">
    <property type="entry name" value="1-ACYL-SN-GLYCEROL-3-PHOSPHATE ACYLTRANSFERASE"/>
    <property type="match status" value="1"/>
</dbReference>
<dbReference type="AlphaFoldDB" id="A0A0F9SWD1"/>
<keyword evidence="1" id="KW-0808">Transferase</keyword>
<feature type="domain" description="Phospholipid/glycerol acyltransferase" evidence="3">
    <location>
        <begin position="108"/>
        <end position="219"/>
    </location>
</feature>
<comment type="caution">
    <text evidence="4">The sequence shown here is derived from an EMBL/GenBank/DDBJ whole genome shotgun (WGS) entry which is preliminary data.</text>
</comment>
<dbReference type="InterPro" id="IPR002123">
    <property type="entry name" value="Plipid/glycerol_acylTrfase"/>
</dbReference>
<dbReference type="Pfam" id="PF01553">
    <property type="entry name" value="Acyltransferase"/>
    <property type="match status" value="2"/>
</dbReference>
<evidence type="ECO:0000259" key="3">
    <source>
        <dbReference type="SMART" id="SM00563"/>
    </source>
</evidence>
<dbReference type="CDD" id="cd07989">
    <property type="entry name" value="LPLAT_AGPAT-like"/>
    <property type="match status" value="2"/>
</dbReference>
<dbReference type="SMART" id="SM00563">
    <property type="entry name" value="PlsC"/>
    <property type="match status" value="2"/>
</dbReference>
<accession>A0A0F9SWD1</accession>
<dbReference type="GO" id="GO:0006654">
    <property type="term" value="P:phosphatidic acid biosynthetic process"/>
    <property type="evidence" value="ECO:0007669"/>
    <property type="project" value="TreeGrafter"/>
</dbReference>